<dbReference type="InterPro" id="IPR029063">
    <property type="entry name" value="SAM-dependent_MTases_sf"/>
</dbReference>
<evidence type="ECO:0000259" key="1">
    <source>
        <dbReference type="Pfam" id="PF10354"/>
    </source>
</evidence>
<organism evidence="2">
    <name type="scientific">Fagus sylvatica</name>
    <name type="common">Beechnut</name>
    <dbReference type="NCBI Taxonomy" id="28930"/>
    <lineage>
        <taxon>Eukaryota</taxon>
        <taxon>Viridiplantae</taxon>
        <taxon>Streptophyta</taxon>
        <taxon>Embryophyta</taxon>
        <taxon>Tracheophyta</taxon>
        <taxon>Spermatophyta</taxon>
        <taxon>Magnoliopsida</taxon>
        <taxon>eudicotyledons</taxon>
        <taxon>Gunneridae</taxon>
        <taxon>Pentapetalae</taxon>
        <taxon>rosids</taxon>
        <taxon>fabids</taxon>
        <taxon>Fagales</taxon>
        <taxon>Fagaceae</taxon>
        <taxon>Fagus</taxon>
    </lineage>
</organism>
<dbReference type="SUPFAM" id="SSF53335">
    <property type="entry name" value="S-adenosyl-L-methionine-dependent methyltransferases"/>
    <property type="match status" value="1"/>
</dbReference>
<name>A0A2N9FVR0_FAGSY</name>
<accession>A0A2N9FVR0</accession>
<evidence type="ECO:0000313" key="2">
    <source>
        <dbReference type="EMBL" id="SPC91235.1"/>
    </source>
</evidence>
<dbReference type="PANTHER" id="PTHR11538">
    <property type="entry name" value="PHENYLALANYL-TRNA SYNTHETASE"/>
    <property type="match status" value="1"/>
</dbReference>
<dbReference type="EMBL" id="OIVN01001213">
    <property type="protein sequence ID" value="SPC91235.1"/>
    <property type="molecule type" value="Genomic_DNA"/>
</dbReference>
<dbReference type="GO" id="GO:0070042">
    <property type="term" value="F:rRNA (uridine-N3-)-methyltransferase activity"/>
    <property type="evidence" value="ECO:0007669"/>
    <property type="project" value="InterPro"/>
</dbReference>
<dbReference type="GO" id="GO:0005737">
    <property type="term" value="C:cytoplasm"/>
    <property type="evidence" value="ECO:0007669"/>
    <property type="project" value="TreeGrafter"/>
</dbReference>
<gene>
    <name evidence="2" type="ORF">FSB_LOCUS19117</name>
</gene>
<feature type="domain" description="25S rRNA (uridine-N(3))-methyltransferase BMT5-like" evidence="1">
    <location>
        <begin position="42"/>
        <end position="207"/>
    </location>
</feature>
<dbReference type="GO" id="GO:0070475">
    <property type="term" value="P:rRNA base methylation"/>
    <property type="evidence" value="ECO:0007669"/>
    <property type="project" value="InterPro"/>
</dbReference>
<dbReference type="InterPro" id="IPR019446">
    <property type="entry name" value="BMT5-like"/>
</dbReference>
<proteinExistence type="predicted"/>
<dbReference type="AlphaFoldDB" id="A0A2N9FVR0"/>
<sequence>MYKEKPKSLIWESPYDDDTEEEKMDREVEIWKKHYSSKHRILLVGEGDFSFSLCLARAFGSARNMVATSLDTQEDIARKYRKGIGNVRKLEERGCFVLHEVDAEQMSQHFFLRTQRFDRIVYNFPHVGFLFSENNYRQIQLNKRLVKSFLKNAKVLLRKEGEIHVAHKEGEPYSKWDLVGIAEEIGLVLHDVVPFYKDDYRGYRNKRGHGSCPDAQFNLGDCSTYKFRLNHSPLLNFDEQVWG</sequence>
<reference evidence="2" key="1">
    <citation type="submission" date="2018-02" db="EMBL/GenBank/DDBJ databases">
        <authorList>
            <person name="Cohen D.B."/>
            <person name="Kent A.D."/>
        </authorList>
    </citation>
    <scope>NUCLEOTIDE SEQUENCE</scope>
</reference>
<dbReference type="Pfam" id="PF10354">
    <property type="entry name" value="BMT5-like"/>
    <property type="match status" value="1"/>
</dbReference>
<dbReference type="Gene3D" id="3.40.50.150">
    <property type="entry name" value="Vaccinia Virus protein VP39"/>
    <property type="match status" value="1"/>
</dbReference>
<dbReference type="PANTHER" id="PTHR11538:SF63">
    <property type="entry name" value="25S RRNA (URIDINE-N(3))-METHYLTRANSFERASE BMT5-LIKE DOMAIN-CONTAINING PROTEIN"/>
    <property type="match status" value="1"/>
</dbReference>
<protein>
    <recommendedName>
        <fullName evidence="1">25S rRNA (uridine-N(3))-methyltransferase BMT5-like domain-containing protein</fullName>
    </recommendedName>
</protein>